<accession>A0A2P5VXE8</accession>
<protein>
    <submittedName>
        <fullName evidence="1">Uncharacterized protein</fullName>
    </submittedName>
</protein>
<name>A0A2P5VXE8_GOSBA</name>
<gene>
    <name evidence="1" type="ORF">GOBAR_AA37192</name>
</gene>
<dbReference type="AlphaFoldDB" id="A0A2P5VXE8"/>
<dbReference type="Proteomes" id="UP000239757">
    <property type="component" value="Unassembled WGS sequence"/>
</dbReference>
<dbReference type="EMBL" id="KZ670320">
    <property type="protein sequence ID" value="PPR83521.1"/>
    <property type="molecule type" value="Genomic_DNA"/>
</dbReference>
<sequence length="101" mass="11609">MELCQWAQYFDKGYQYGHMTTIFVEAVSSILRHTHHLPISSIFSATFYKLTTLMSKIGLRQAKQLEVGHVHVEGVRNAMKDSAQRARAMNAELYSQNLETF</sequence>
<organism evidence="1 2">
    <name type="scientific">Gossypium barbadense</name>
    <name type="common">Sea Island cotton</name>
    <name type="synonym">Hibiscus barbadensis</name>
    <dbReference type="NCBI Taxonomy" id="3634"/>
    <lineage>
        <taxon>Eukaryota</taxon>
        <taxon>Viridiplantae</taxon>
        <taxon>Streptophyta</taxon>
        <taxon>Embryophyta</taxon>
        <taxon>Tracheophyta</taxon>
        <taxon>Spermatophyta</taxon>
        <taxon>Magnoliopsida</taxon>
        <taxon>eudicotyledons</taxon>
        <taxon>Gunneridae</taxon>
        <taxon>Pentapetalae</taxon>
        <taxon>rosids</taxon>
        <taxon>malvids</taxon>
        <taxon>Malvales</taxon>
        <taxon>Malvaceae</taxon>
        <taxon>Malvoideae</taxon>
        <taxon>Gossypium</taxon>
    </lineage>
</organism>
<reference evidence="1 2" key="1">
    <citation type="submission" date="2015-01" db="EMBL/GenBank/DDBJ databases">
        <title>Genome of allotetraploid Gossypium barbadense reveals genomic plasticity and fiber elongation in cotton evolution.</title>
        <authorList>
            <person name="Chen X."/>
            <person name="Liu X."/>
            <person name="Zhao B."/>
            <person name="Zheng H."/>
            <person name="Hu Y."/>
            <person name="Lu G."/>
            <person name="Yang C."/>
            <person name="Chen J."/>
            <person name="Shan C."/>
            <person name="Zhang L."/>
            <person name="Zhou Y."/>
            <person name="Wang L."/>
            <person name="Guo W."/>
            <person name="Bai Y."/>
            <person name="Ruan J."/>
            <person name="Shangguan X."/>
            <person name="Mao Y."/>
            <person name="Jiang J."/>
            <person name="Zhu Y."/>
            <person name="Lei J."/>
            <person name="Kang H."/>
            <person name="Chen S."/>
            <person name="He X."/>
            <person name="Wang R."/>
            <person name="Wang Y."/>
            <person name="Chen J."/>
            <person name="Wang L."/>
            <person name="Yu S."/>
            <person name="Wang B."/>
            <person name="Wei J."/>
            <person name="Song S."/>
            <person name="Lu X."/>
            <person name="Gao Z."/>
            <person name="Gu W."/>
            <person name="Deng X."/>
            <person name="Ma D."/>
            <person name="Wang S."/>
            <person name="Liang W."/>
            <person name="Fang L."/>
            <person name="Cai C."/>
            <person name="Zhu X."/>
            <person name="Zhou B."/>
            <person name="Zhang Y."/>
            <person name="Chen Z."/>
            <person name="Xu S."/>
            <person name="Zhu R."/>
            <person name="Wang S."/>
            <person name="Zhang T."/>
            <person name="Zhao G."/>
        </authorList>
    </citation>
    <scope>NUCLEOTIDE SEQUENCE [LARGE SCALE GENOMIC DNA]</scope>
    <source>
        <strain evidence="2">cv. Xinhai21</strain>
        <tissue evidence="1">Leaf</tissue>
    </source>
</reference>
<evidence type="ECO:0000313" key="1">
    <source>
        <dbReference type="EMBL" id="PPR83521.1"/>
    </source>
</evidence>
<evidence type="ECO:0000313" key="2">
    <source>
        <dbReference type="Proteomes" id="UP000239757"/>
    </source>
</evidence>
<dbReference type="OrthoDB" id="1415334at2759"/>
<proteinExistence type="predicted"/>